<dbReference type="EMBL" id="RDQH01000328">
    <property type="protein sequence ID" value="RXI05581.1"/>
    <property type="molecule type" value="Genomic_DNA"/>
</dbReference>
<name>A0A498KE17_MALDO</name>
<protein>
    <submittedName>
        <fullName evidence="1">Uncharacterized protein</fullName>
    </submittedName>
</protein>
<comment type="caution">
    <text evidence="1">The sequence shown here is derived from an EMBL/GenBank/DDBJ whole genome shotgun (WGS) entry which is preliminary data.</text>
</comment>
<reference evidence="1 2" key="1">
    <citation type="submission" date="2018-10" db="EMBL/GenBank/DDBJ databases">
        <title>A high-quality apple genome assembly.</title>
        <authorList>
            <person name="Hu J."/>
        </authorList>
    </citation>
    <scope>NUCLEOTIDE SEQUENCE [LARGE SCALE GENOMIC DNA]</scope>
    <source>
        <strain evidence="2">cv. HFTH1</strain>
        <tissue evidence="1">Young leaf</tissue>
    </source>
</reference>
<accession>A0A498KE17</accession>
<sequence>MCQSFKHTKKSHVNIKQIYFGKCNNNFQCHSLLFLVPATSFLIGQDCLPSTFGALSVPSCFVWSRYNKTKMNSNIKCRRGLTVTTQIGGHREGTGNGGQTILVLSY</sequence>
<evidence type="ECO:0000313" key="1">
    <source>
        <dbReference type="EMBL" id="RXI05581.1"/>
    </source>
</evidence>
<evidence type="ECO:0000313" key="2">
    <source>
        <dbReference type="Proteomes" id="UP000290289"/>
    </source>
</evidence>
<proteinExistence type="predicted"/>
<dbReference type="Proteomes" id="UP000290289">
    <property type="component" value="Chromosome 2"/>
</dbReference>
<gene>
    <name evidence="1" type="ORF">DVH24_017623</name>
</gene>
<keyword evidence="2" id="KW-1185">Reference proteome</keyword>
<dbReference type="AlphaFoldDB" id="A0A498KE17"/>
<organism evidence="1 2">
    <name type="scientific">Malus domestica</name>
    <name type="common">Apple</name>
    <name type="synonym">Pyrus malus</name>
    <dbReference type="NCBI Taxonomy" id="3750"/>
    <lineage>
        <taxon>Eukaryota</taxon>
        <taxon>Viridiplantae</taxon>
        <taxon>Streptophyta</taxon>
        <taxon>Embryophyta</taxon>
        <taxon>Tracheophyta</taxon>
        <taxon>Spermatophyta</taxon>
        <taxon>Magnoliopsida</taxon>
        <taxon>eudicotyledons</taxon>
        <taxon>Gunneridae</taxon>
        <taxon>Pentapetalae</taxon>
        <taxon>rosids</taxon>
        <taxon>fabids</taxon>
        <taxon>Rosales</taxon>
        <taxon>Rosaceae</taxon>
        <taxon>Amygdaloideae</taxon>
        <taxon>Maleae</taxon>
        <taxon>Malus</taxon>
    </lineage>
</organism>